<dbReference type="SUPFAM" id="SSF75217">
    <property type="entry name" value="alpha/beta knot"/>
    <property type="match status" value="1"/>
</dbReference>
<protein>
    <recommendedName>
        <fullName evidence="3">tRNA/rRNA methyltransferase SpoU type domain-containing protein</fullName>
    </recommendedName>
</protein>
<dbReference type="PANTHER" id="PTHR43191:SF12">
    <property type="entry name" value="RRNA METHYLASE"/>
    <property type="match status" value="1"/>
</dbReference>
<keyword evidence="2" id="KW-0808">Transferase</keyword>
<reference evidence="4" key="1">
    <citation type="journal article" date="2014" name="Front. Microbiol.">
        <title>High frequency of phylogenetically diverse reductive dehalogenase-homologous genes in deep subseafloor sedimentary metagenomes.</title>
        <authorList>
            <person name="Kawai M."/>
            <person name="Futagami T."/>
            <person name="Toyoda A."/>
            <person name="Takaki Y."/>
            <person name="Nishi S."/>
            <person name="Hori S."/>
            <person name="Arai W."/>
            <person name="Tsubouchi T."/>
            <person name="Morono Y."/>
            <person name="Uchiyama I."/>
            <person name="Ito T."/>
            <person name="Fujiyama A."/>
            <person name="Inagaki F."/>
            <person name="Takami H."/>
        </authorList>
    </citation>
    <scope>NUCLEOTIDE SEQUENCE</scope>
    <source>
        <strain evidence="4">Expedition CK06-06</strain>
    </source>
</reference>
<feature type="domain" description="tRNA/rRNA methyltransferase SpoU type" evidence="3">
    <location>
        <begin position="69"/>
        <end position="208"/>
    </location>
</feature>
<evidence type="ECO:0000259" key="3">
    <source>
        <dbReference type="Pfam" id="PF00588"/>
    </source>
</evidence>
<dbReference type="InterPro" id="IPR001537">
    <property type="entry name" value="SpoU_MeTrfase"/>
</dbReference>
<gene>
    <name evidence="4" type="ORF">S01H1_67919</name>
</gene>
<dbReference type="InterPro" id="IPR029026">
    <property type="entry name" value="tRNA_m1G_MTases_N"/>
</dbReference>
<evidence type="ECO:0000256" key="2">
    <source>
        <dbReference type="ARBA" id="ARBA00022679"/>
    </source>
</evidence>
<sequence length="220" mass="23649">ESILSVNRHADELPASAIQDIPVYVVDPSLVSQIVGYKFHSGMLACGRRPASLDLNALVGDRTQSTIAVCPVISDPVNLGGIVRTCCALGVNGLMLGTSGTDPYSRRVVRVSMGSVFKLPIRVSPSLASDLRQLERQHGVQLIATVTHEDAQSLPQADRGKRIAVLFGGEDSGLDDQWTSLCNERVTLPMQRETDSLNVVVATGIILHHFLTVANIEQAK</sequence>
<dbReference type="PANTHER" id="PTHR43191">
    <property type="entry name" value="RRNA METHYLTRANSFERASE 3"/>
    <property type="match status" value="1"/>
</dbReference>
<accession>X0WWR1</accession>
<dbReference type="InterPro" id="IPR029028">
    <property type="entry name" value="Alpha/beta_knot_MTases"/>
</dbReference>
<keyword evidence="1" id="KW-0489">Methyltransferase</keyword>
<dbReference type="GO" id="GO:0003723">
    <property type="term" value="F:RNA binding"/>
    <property type="evidence" value="ECO:0007669"/>
    <property type="project" value="InterPro"/>
</dbReference>
<feature type="non-terminal residue" evidence="4">
    <location>
        <position position="1"/>
    </location>
</feature>
<organism evidence="4">
    <name type="scientific">marine sediment metagenome</name>
    <dbReference type="NCBI Taxonomy" id="412755"/>
    <lineage>
        <taxon>unclassified sequences</taxon>
        <taxon>metagenomes</taxon>
        <taxon>ecological metagenomes</taxon>
    </lineage>
</organism>
<evidence type="ECO:0000313" key="4">
    <source>
        <dbReference type="EMBL" id="GAG28878.1"/>
    </source>
</evidence>
<dbReference type="GO" id="GO:0006396">
    <property type="term" value="P:RNA processing"/>
    <property type="evidence" value="ECO:0007669"/>
    <property type="project" value="InterPro"/>
</dbReference>
<dbReference type="AlphaFoldDB" id="X0WWR1"/>
<evidence type="ECO:0000256" key="1">
    <source>
        <dbReference type="ARBA" id="ARBA00022603"/>
    </source>
</evidence>
<dbReference type="GO" id="GO:0032259">
    <property type="term" value="P:methylation"/>
    <property type="evidence" value="ECO:0007669"/>
    <property type="project" value="UniProtKB-KW"/>
</dbReference>
<dbReference type="Gene3D" id="3.40.1280.10">
    <property type="match status" value="1"/>
</dbReference>
<proteinExistence type="predicted"/>
<dbReference type="GO" id="GO:0008173">
    <property type="term" value="F:RNA methyltransferase activity"/>
    <property type="evidence" value="ECO:0007669"/>
    <property type="project" value="InterPro"/>
</dbReference>
<comment type="caution">
    <text evidence="4">The sequence shown here is derived from an EMBL/GenBank/DDBJ whole genome shotgun (WGS) entry which is preliminary data.</text>
</comment>
<dbReference type="CDD" id="cd18095">
    <property type="entry name" value="SpoU-like_rRNA-MTase"/>
    <property type="match status" value="1"/>
</dbReference>
<name>X0WWR1_9ZZZZ</name>
<dbReference type="EMBL" id="BARS01045009">
    <property type="protein sequence ID" value="GAG28878.1"/>
    <property type="molecule type" value="Genomic_DNA"/>
</dbReference>
<dbReference type="Pfam" id="PF00588">
    <property type="entry name" value="SpoU_methylase"/>
    <property type="match status" value="1"/>
</dbReference>
<dbReference type="InterPro" id="IPR051259">
    <property type="entry name" value="rRNA_Methyltransferase"/>
</dbReference>